<reference evidence="20" key="1">
    <citation type="submission" date="2022-10" db="EMBL/GenBank/DDBJ databases">
        <title>Culturing micro-colonial fungi from biological soil crusts in the Mojave desert and describing Neophaeococcomyces mojavensis, and introducing the new genera and species Taxawa tesnikishii.</title>
        <authorList>
            <person name="Kurbessoian T."/>
            <person name="Stajich J.E."/>
        </authorList>
    </citation>
    <scope>NUCLEOTIDE SEQUENCE</scope>
    <source>
        <strain evidence="20">TK_41</strain>
    </source>
</reference>
<keyword evidence="8 11" id="KW-0378">Hydrolase</keyword>
<comment type="catalytic activity">
    <reaction evidence="1 11 15">
        <text>Thiol-dependent hydrolysis of ester, thioester, amide, peptide and isopeptide bonds formed by the C-terminal Gly of ubiquitin (a 76-residue protein attached to proteins as an intracellular targeting signal).</text>
        <dbReference type="EC" id="3.4.19.12"/>
    </reaction>
</comment>
<dbReference type="Pfam" id="PF17807">
    <property type="entry name" value="zf-UBP_var"/>
    <property type="match status" value="1"/>
</dbReference>
<feature type="region of interest" description="Disordered" evidence="16">
    <location>
        <begin position="570"/>
        <end position="590"/>
    </location>
</feature>
<dbReference type="FunFam" id="3.90.70.10:FF:000144">
    <property type="entry name" value="Ubiquitinyl hydrolase 1"/>
    <property type="match status" value="1"/>
</dbReference>
<evidence type="ECO:0000256" key="7">
    <source>
        <dbReference type="ARBA" id="ARBA00022786"/>
    </source>
</evidence>
<feature type="domain" description="UBP-type" evidence="19">
    <location>
        <begin position="151"/>
        <end position="260"/>
    </location>
</feature>
<keyword evidence="10 11" id="KW-0862">Zinc</keyword>
<dbReference type="Proteomes" id="UP001172673">
    <property type="component" value="Unassembled WGS sequence"/>
</dbReference>
<evidence type="ECO:0000256" key="13">
    <source>
        <dbReference type="PIRSR" id="PIRSR016308-3"/>
    </source>
</evidence>
<evidence type="ECO:0000313" key="20">
    <source>
        <dbReference type="EMBL" id="KAJ9607293.1"/>
    </source>
</evidence>
<dbReference type="FunFam" id="1.10.8.10:FF:000086">
    <property type="entry name" value="Ubiquitin carboxyl-terminal hydrolase"/>
    <property type="match status" value="1"/>
</dbReference>
<dbReference type="SUPFAM" id="SSF57850">
    <property type="entry name" value="RING/U-box"/>
    <property type="match status" value="2"/>
</dbReference>
<feature type="domain" description="UBA" evidence="17">
    <location>
        <begin position="656"/>
        <end position="697"/>
    </location>
</feature>
<dbReference type="InterPro" id="IPR001394">
    <property type="entry name" value="Peptidase_C19_UCH"/>
</dbReference>
<feature type="active site" description="Proton acceptor" evidence="12">
    <location>
        <position position="745"/>
    </location>
</feature>
<dbReference type="PROSITE" id="PS00972">
    <property type="entry name" value="USP_1"/>
    <property type="match status" value="1"/>
</dbReference>
<dbReference type="PIRSF" id="PIRSF016308">
    <property type="entry name" value="UBP"/>
    <property type="match status" value="1"/>
</dbReference>
<dbReference type="Gene3D" id="3.90.70.10">
    <property type="entry name" value="Cysteine proteinases"/>
    <property type="match status" value="2"/>
</dbReference>
<feature type="binding site" evidence="13">
    <location>
        <position position="178"/>
    </location>
    <ligand>
        <name>Zn(2+)</name>
        <dbReference type="ChEBI" id="CHEBI:29105"/>
    </ligand>
</feature>
<dbReference type="InterPro" id="IPR050164">
    <property type="entry name" value="Peptidase_C19"/>
</dbReference>
<feature type="binding site" evidence="13">
    <location>
        <position position="175"/>
    </location>
    <ligand>
        <name>Zn(2+)</name>
        <dbReference type="ChEBI" id="CHEBI:29105"/>
    </ligand>
</feature>
<evidence type="ECO:0000256" key="6">
    <source>
        <dbReference type="ARBA" id="ARBA00022771"/>
    </source>
</evidence>
<dbReference type="GO" id="GO:0016579">
    <property type="term" value="P:protein deubiquitination"/>
    <property type="evidence" value="ECO:0007669"/>
    <property type="project" value="InterPro"/>
</dbReference>
<dbReference type="FunFam" id="3.30.40.10:FF:000587">
    <property type="entry name" value="Ubiquitin carboxyl-terminal hydrolase"/>
    <property type="match status" value="1"/>
</dbReference>
<dbReference type="InterPro" id="IPR001607">
    <property type="entry name" value="Znf_UBP"/>
</dbReference>
<dbReference type="InterPro" id="IPR016652">
    <property type="entry name" value="Ubiquitinyl_hydrolase"/>
</dbReference>
<dbReference type="GO" id="GO:0005634">
    <property type="term" value="C:nucleus"/>
    <property type="evidence" value="ECO:0007669"/>
    <property type="project" value="TreeGrafter"/>
</dbReference>
<evidence type="ECO:0000259" key="19">
    <source>
        <dbReference type="PROSITE" id="PS50271"/>
    </source>
</evidence>
<evidence type="ECO:0000256" key="9">
    <source>
        <dbReference type="ARBA" id="ARBA00022807"/>
    </source>
</evidence>
<evidence type="ECO:0000256" key="5">
    <source>
        <dbReference type="ARBA" id="ARBA00022737"/>
    </source>
</evidence>
<organism evidence="20 21">
    <name type="scientific">Cladophialophora chaetospira</name>
    <dbReference type="NCBI Taxonomy" id="386627"/>
    <lineage>
        <taxon>Eukaryota</taxon>
        <taxon>Fungi</taxon>
        <taxon>Dikarya</taxon>
        <taxon>Ascomycota</taxon>
        <taxon>Pezizomycotina</taxon>
        <taxon>Eurotiomycetes</taxon>
        <taxon>Chaetothyriomycetidae</taxon>
        <taxon>Chaetothyriales</taxon>
        <taxon>Herpotrichiellaceae</taxon>
        <taxon>Cladophialophora</taxon>
    </lineage>
</organism>
<dbReference type="PROSITE" id="PS50271">
    <property type="entry name" value="ZF_UBP"/>
    <property type="match status" value="2"/>
</dbReference>
<evidence type="ECO:0000256" key="10">
    <source>
        <dbReference type="ARBA" id="ARBA00022833"/>
    </source>
</evidence>
<dbReference type="SUPFAM" id="SSF54001">
    <property type="entry name" value="Cysteine proteinases"/>
    <property type="match status" value="1"/>
</dbReference>
<evidence type="ECO:0000256" key="3">
    <source>
        <dbReference type="ARBA" id="ARBA00022670"/>
    </source>
</evidence>
<dbReference type="FunFam" id="3.90.70.10:FF:000235">
    <property type="entry name" value="Ubiquitin carboxyl-terminal hydrolase"/>
    <property type="match status" value="1"/>
</dbReference>
<gene>
    <name evidence="20" type="primary">ubp14</name>
    <name evidence="20" type="ORF">H2200_008366</name>
</gene>
<evidence type="ECO:0000256" key="12">
    <source>
        <dbReference type="PIRSR" id="PIRSR016308-1"/>
    </source>
</evidence>
<evidence type="ECO:0000256" key="14">
    <source>
        <dbReference type="PROSITE-ProRule" id="PRU00502"/>
    </source>
</evidence>
<dbReference type="InterPro" id="IPR038765">
    <property type="entry name" value="Papain-like_cys_pep_sf"/>
</dbReference>
<proteinExistence type="inferred from homology"/>
<feature type="domain" description="UBA" evidence="17">
    <location>
        <begin position="595"/>
        <end position="636"/>
    </location>
</feature>
<dbReference type="EC" id="3.4.19.12" evidence="11 15"/>
<dbReference type="InterPro" id="IPR018200">
    <property type="entry name" value="USP_CS"/>
</dbReference>
<evidence type="ECO:0000313" key="21">
    <source>
        <dbReference type="Proteomes" id="UP001172673"/>
    </source>
</evidence>
<evidence type="ECO:0000256" key="4">
    <source>
        <dbReference type="ARBA" id="ARBA00022723"/>
    </source>
</evidence>
<protein>
    <recommendedName>
        <fullName evidence="11 15">Ubiquitin carboxyl-terminal hydrolase</fullName>
        <ecNumber evidence="11 15">3.4.19.12</ecNumber>
    </recommendedName>
</protein>
<dbReference type="Pfam" id="PF00443">
    <property type="entry name" value="UCH"/>
    <property type="match status" value="1"/>
</dbReference>
<evidence type="ECO:0000256" key="11">
    <source>
        <dbReference type="PIRNR" id="PIRNR016308"/>
    </source>
</evidence>
<keyword evidence="7 11" id="KW-0833">Ubl conjugation pathway</keyword>
<dbReference type="CDD" id="cd14385">
    <property type="entry name" value="UBA1_spUBP14_like"/>
    <property type="match status" value="1"/>
</dbReference>
<dbReference type="EMBL" id="JAPDRK010000012">
    <property type="protein sequence ID" value="KAJ9607293.1"/>
    <property type="molecule type" value="Genomic_DNA"/>
</dbReference>
<accession>A0AA38X5M3</accession>
<keyword evidence="21" id="KW-1185">Reference proteome</keyword>
<feature type="domain" description="UBP-type" evidence="19">
    <location>
        <begin position="1"/>
        <end position="107"/>
    </location>
</feature>
<dbReference type="GO" id="GO:0006508">
    <property type="term" value="P:proteolysis"/>
    <property type="evidence" value="ECO:0007669"/>
    <property type="project" value="UniProtKB-KW"/>
</dbReference>
<dbReference type="GO" id="GO:0008270">
    <property type="term" value="F:zinc ion binding"/>
    <property type="evidence" value="ECO:0007669"/>
    <property type="project" value="UniProtKB-UniRule"/>
</dbReference>
<dbReference type="AlphaFoldDB" id="A0AA38X5M3"/>
<dbReference type="InterPro" id="IPR041432">
    <property type="entry name" value="UBP13_Znf-UBP_var"/>
</dbReference>
<evidence type="ECO:0000256" key="8">
    <source>
        <dbReference type="ARBA" id="ARBA00022801"/>
    </source>
</evidence>
<dbReference type="InterPro" id="IPR009060">
    <property type="entry name" value="UBA-like_sf"/>
</dbReference>
<dbReference type="PROSITE" id="PS00973">
    <property type="entry name" value="USP_2"/>
    <property type="match status" value="1"/>
</dbReference>
<sequence length="792" mass="87467">MACPHAQSQGLRPPRPNQSVYREDCTQCFDSIDDEAGLDVCLSCFNGGCAGDRNHSLLHHSLTGHPLVLNIKRTRKQVQRDEPPLKLTKLAIAAETEEDKYDTVTEVKCHACGIQNVDKTSGDLGAVVDGVMKAMTFANSEEVKAWEQEFTPCEHTLCLEQQPSRQIESQNLGSCSKCELKENLWLCLECGNLGCGRAQFGGVGGNSHGLVHATESGHAVAVKLGSITPEGNADVYCYSCNEERIDTELPKHLAHWGINIADREKTEKSLMEMQVEQNLKWDFSMTTEDGKELSPLFGQGFTGLKNIGNSCYLNSAVQCLFSLPEFQHRYYHPDEIPPTIQLPAEDLETQLRKLADGVLSGRYSRPEPNIHVSPDNPEVPHQKGLSPAMFKHLIGRGHEEFSTMRQQDAFEFLLHLFKHISISNNSQPSQDPVQSFRFAMEQRLQCLNCKRVRYRTDEQDNVSIPVPVRRKNVSNHEGDSAEAAKGSEFEPVSLKECLDIFTSSTSVELTCPACGSKAGFSKTSKFKTFPRNLAINPLRFEVINWVPTKLDIPVQVTDEVFDLSPYKSLGLRPDEEELPEDTEVGGSSSASAAFVPDGAALSQLESMGFPRVRCEKALHATGNADPEAAMNWLFAHMDDPDIDQPLNVGGSGATGSADDADKIAQLGDMGISAPQARKALRECDGDVNRALDWVFSHPDDQGDFGEEAPAVASEPKALPGSEKLPAKFDLQSIVCHKGASIHAGHYVAFIRKLIAGTDKDKHWVLFNDEKVVKAVDVDEMKKFAYIYFFRMV</sequence>
<keyword evidence="9 11" id="KW-0788">Thiol protease</keyword>
<feature type="compositionally biased region" description="Acidic residues" evidence="16">
    <location>
        <begin position="574"/>
        <end position="583"/>
    </location>
</feature>
<dbReference type="Gene3D" id="3.30.40.10">
    <property type="entry name" value="Zinc/RING finger domain, C3HC4 (zinc finger)"/>
    <property type="match status" value="2"/>
</dbReference>
<comment type="caution">
    <text evidence="20">The sequence shown here is derived from an EMBL/GenBank/DDBJ whole genome shotgun (WGS) entry which is preliminary data.</text>
</comment>
<dbReference type="CDD" id="cd14386">
    <property type="entry name" value="UBA2_UBP5"/>
    <property type="match status" value="1"/>
</dbReference>
<dbReference type="PANTHER" id="PTHR24006:SF664">
    <property type="entry name" value="UBIQUITIN CARBOXYL-TERMINAL HYDROLASE"/>
    <property type="match status" value="1"/>
</dbReference>
<dbReference type="CDD" id="cd02658">
    <property type="entry name" value="Peptidase_C19B"/>
    <property type="match status" value="1"/>
</dbReference>
<dbReference type="Pfam" id="PF02148">
    <property type="entry name" value="zf-UBP"/>
    <property type="match status" value="1"/>
</dbReference>
<evidence type="ECO:0000256" key="15">
    <source>
        <dbReference type="RuleBase" id="RU366025"/>
    </source>
</evidence>
<dbReference type="GO" id="GO:0004843">
    <property type="term" value="F:cysteine-type deubiquitinase activity"/>
    <property type="evidence" value="ECO:0007669"/>
    <property type="project" value="UniProtKB-UniRule"/>
</dbReference>
<dbReference type="GO" id="GO:0005829">
    <property type="term" value="C:cytosol"/>
    <property type="evidence" value="ECO:0007669"/>
    <property type="project" value="TreeGrafter"/>
</dbReference>
<dbReference type="InterPro" id="IPR015940">
    <property type="entry name" value="UBA"/>
</dbReference>
<dbReference type="Gene3D" id="1.10.8.10">
    <property type="entry name" value="DNA helicase RuvA subunit, C-terminal domain"/>
    <property type="match status" value="2"/>
</dbReference>
<dbReference type="PROSITE" id="PS50030">
    <property type="entry name" value="UBA"/>
    <property type="match status" value="2"/>
</dbReference>
<keyword evidence="3 11" id="KW-0645">Protease</keyword>
<dbReference type="PROSITE" id="PS50235">
    <property type="entry name" value="USP_3"/>
    <property type="match status" value="1"/>
</dbReference>
<dbReference type="SMART" id="SM00290">
    <property type="entry name" value="ZnF_UBP"/>
    <property type="match status" value="2"/>
</dbReference>
<evidence type="ECO:0000256" key="1">
    <source>
        <dbReference type="ARBA" id="ARBA00000707"/>
    </source>
</evidence>
<feature type="binding site" evidence="13">
    <location>
        <position position="195"/>
    </location>
    <ligand>
        <name>Zn(2+)</name>
        <dbReference type="ChEBI" id="CHEBI:29105"/>
    </ligand>
</feature>
<dbReference type="PANTHER" id="PTHR24006">
    <property type="entry name" value="UBIQUITIN CARBOXYL-TERMINAL HYDROLASE"/>
    <property type="match status" value="1"/>
</dbReference>
<dbReference type="InterPro" id="IPR013083">
    <property type="entry name" value="Znf_RING/FYVE/PHD"/>
</dbReference>
<keyword evidence="5" id="KW-0677">Repeat</keyword>
<dbReference type="SMART" id="SM00165">
    <property type="entry name" value="UBA"/>
    <property type="match status" value="2"/>
</dbReference>
<dbReference type="FunFam" id="1.10.8.10:FF:000103">
    <property type="entry name" value="Ubiquitin carboxyl-terminal hydrolase"/>
    <property type="match status" value="1"/>
</dbReference>
<evidence type="ECO:0000259" key="17">
    <source>
        <dbReference type="PROSITE" id="PS50030"/>
    </source>
</evidence>
<dbReference type="SUPFAM" id="SSF46934">
    <property type="entry name" value="UBA-like"/>
    <property type="match status" value="1"/>
</dbReference>
<keyword evidence="4 11" id="KW-0479">Metal-binding</keyword>
<feature type="binding site" evidence="13">
    <location>
        <position position="208"/>
    </location>
    <ligand>
        <name>Zn(2+)</name>
        <dbReference type="ChEBI" id="CHEBI:29105"/>
    </ligand>
</feature>
<feature type="domain" description="USP" evidence="18">
    <location>
        <begin position="302"/>
        <end position="792"/>
    </location>
</feature>
<dbReference type="InterPro" id="IPR028889">
    <property type="entry name" value="USP"/>
</dbReference>
<evidence type="ECO:0000256" key="16">
    <source>
        <dbReference type="SAM" id="MobiDB-lite"/>
    </source>
</evidence>
<feature type="active site" description="Nucleophile" evidence="12">
    <location>
        <position position="311"/>
    </location>
</feature>
<keyword evidence="6 14" id="KW-0863">Zinc-finger</keyword>
<comment type="similarity">
    <text evidence="2 11 15">Belongs to the peptidase C19 family.</text>
</comment>
<dbReference type="FunFam" id="3.30.40.10:FF:000396">
    <property type="entry name" value="Ubiquitin carboxyl-terminal hydrolase"/>
    <property type="match status" value="1"/>
</dbReference>
<evidence type="ECO:0000259" key="18">
    <source>
        <dbReference type="PROSITE" id="PS50235"/>
    </source>
</evidence>
<name>A0AA38X5M3_9EURO</name>
<dbReference type="Pfam" id="PF00627">
    <property type="entry name" value="UBA"/>
    <property type="match status" value="1"/>
</dbReference>
<evidence type="ECO:0000256" key="2">
    <source>
        <dbReference type="ARBA" id="ARBA00009085"/>
    </source>
</evidence>